<keyword evidence="4" id="KW-1185">Reference proteome</keyword>
<feature type="signal peptide" evidence="1">
    <location>
        <begin position="1"/>
        <end position="19"/>
    </location>
</feature>
<proteinExistence type="predicted"/>
<dbReference type="AlphaFoldDB" id="A0A0A2MI97"/>
<evidence type="ECO:0000256" key="1">
    <source>
        <dbReference type="SAM" id="SignalP"/>
    </source>
</evidence>
<dbReference type="InterPro" id="IPR018637">
    <property type="entry name" value="DUF2059"/>
</dbReference>
<evidence type="ECO:0000313" key="3">
    <source>
        <dbReference type="EMBL" id="KGO92034.1"/>
    </source>
</evidence>
<feature type="chain" id="PRO_5002003246" description="DUF2059 domain-containing protein" evidence="1">
    <location>
        <begin position="20"/>
        <end position="135"/>
    </location>
</feature>
<accession>A0A0A2MI97</accession>
<dbReference type="Pfam" id="PF09832">
    <property type="entry name" value="DUF2059"/>
    <property type="match status" value="1"/>
</dbReference>
<name>A0A0A2MI97_9FLAO</name>
<keyword evidence="1" id="KW-0732">Signal</keyword>
<organism evidence="3 4">
    <name type="scientific">Flavobacterium subsaxonicum WB 4.1-42 = DSM 21790</name>
    <dbReference type="NCBI Taxonomy" id="1121898"/>
    <lineage>
        <taxon>Bacteria</taxon>
        <taxon>Pseudomonadati</taxon>
        <taxon>Bacteroidota</taxon>
        <taxon>Flavobacteriia</taxon>
        <taxon>Flavobacteriales</taxon>
        <taxon>Flavobacteriaceae</taxon>
        <taxon>Flavobacterium</taxon>
    </lineage>
</organism>
<evidence type="ECO:0000313" key="4">
    <source>
        <dbReference type="Proteomes" id="UP000030111"/>
    </source>
</evidence>
<sequence>MKKFLFAIAFFLIANAGFAQDAFKKDVLKFLEMSGVQNSYKKAMEQYTQDIPAEKKAEFNKEFDASLKGLLDKMADLYMTKLTHDDVKAVIKFYESPAGKKVTGVSQSNEFIEKATALGQEWGQGVGEMLQKYMQ</sequence>
<gene>
    <name evidence="3" type="ORF">Q766_14155</name>
</gene>
<dbReference type="OrthoDB" id="1143459at2"/>
<reference evidence="3 4" key="1">
    <citation type="submission" date="2013-09" db="EMBL/GenBank/DDBJ databases">
        <authorList>
            <person name="Zeng Z."/>
            <person name="Chen C."/>
        </authorList>
    </citation>
    <scope>NUCLEOTIDE SEQUENCE [LARGE SCALE GENOMIC DNA]</scope>
    <source>
        <strain evidence="3 4">WB 4.1-42</strain>
    </source>
</reference>
<dbReference type="EMBL" id="JRLY01000012">
    <property type="protein sequence ID" value="KGO92034.1"/>
    <property type="molecule type" value="Genomic_DNA"/>
</dbReference>
<dbReference type="eggNOG" id="COG3184">
    <property type="taxonomic scope" value="Bacteria"/>
</dbReference>
<dbReference type="STRING" id="1121898.GCA_000422725_03387"/>
<feature type="domain" description="DUF2059" evidence="2">
    <location>
        <begin position="71"/>
        <end position="126"/>
    </location>
</feature>
<comment type="caution">
    <text evidence="3">The sequence shown here is derived from an EMBL/GenBank/DDBJ whole genome shotgun (WGS) entry which is preliminary data.</text>
</comment>
<evidence type="ECO:0000259" key="2">
    <source>
        <dbReference type="Pfam" id="PF09832"/>
    </source>
</evidence>
<dbReference type="Proteomes" id="UP000030111">
    <property type="component" value="Unassembled WGS sequence"/>
</dbReference>
<dbReference type="RefSeq" id="WP_026991357.1">
    <property type="nucleotide sequence ID" value="NZ_AUGP01000028.1"/>
</dbReference>
<protein>
    <recommendedName>
        <fullName evidence="2">DUF2059 domain-containing protein</fullName>
    </recommendedName>
</protein>